<feature type="compositionally biased region" description="Basic and acidic residues" evidence="1">
    <location>
        <begin position="531"/>
        <end position="543"/>
    </location>
</feature>
<name>A0A166DMR2_9AGAM</name>
<dbReference type="InterPro" id="IPR038921">
    <property type="entry name" value="YOR389W-like"/>
</dbReference>
<feature type="chain" id="PRO_5007872243" evidence="2">
    <location>
        <begin position="28"/>
        <end position="543"/>
    </location>
</feature>
<dbReference type="STRING" id="436010.A0A166DMR2"/>
<dbReference type="PANTHER" id="PTHR35204:SF1">
    <property type="entry name" value="ENTEROTOXIN"/>
    <property type="match status" value="1"/>
</dbReference>
<dbReference type="Proteomes" id="UP000076532">
    <property type="component" value="Unassembled WGS sequence"/>
</dbReference>
<gene>
    <name evidence="3" type="ORF">FIBSPDRAFT_1048534</name>
</gene>
<dbReference type="EMBL" id="KV417611">
    <property type="protein sequence ID" value="KZP14883.1"/>
    <property type="molecule type" value="Genomic_DNA"/>
</dbReference>
<dbReference type="AlphaFoldDB" id="A0A166DMR2"/>
<accession>A0A166DMR2</accession>
<keyword evidence="4" id="KW-1185">Reference proteome</keyword>
<proteinExistence type="predicted"/>
<feature type="region of interest" description="Disordered" evidence="1">
    <location>
        <begin position="515"/>
        <end position="543"/>
    </location>
</feature>
<evidence type="ECO:0000313" key="3">
    <source>
        <dbReference type="EMBL" id="KZP14883.1"/>
    </source>
</evidence>
<organism evidence="3 4">
    <name type="scientific">Athelia psychrophila</name>
    <dbReference type="NCBI Taxonomy" id="1759441"/>
    <lineage>
        <taxon>Eukaryota</taxon>
        <taxon>Fungi</taxon>
        <taxon>Dikarya</taxon>
        <taxon>Basidiomycota</taxon>
        <taxon>Agaricomycotina</taxon>
        <taxon>Agaricomycetes</taxon>
        <taxon>Agaricomycetidae</taxon>
        <taxon>Atheliales</taxon>
        <taxon>Atheliaceae</taxon>
        <taxon>Athelia</taxon>
    </lineage>
</organism>
<sequence>MARRISRWAALVVPVIYLLLHAGAIQAQAPFLKGPDQQAKAADNSNFIFAALYSNLKTWPSAYAPNGRAMVPATIKAGTLLYHSGVNPIGMGWFANMLYTYAATRPLRSVYFDGFSAEKGADGTQDMQDMLIGLDNTYDLRAADSERGRLLCEWGKQYDIQGFVREEATFELLWCDFEDGVQMLSVINITIPANPNSEDALLDTHGDSFEEEPPRDDGPAGGTGGHGPPDRGAPTLYTNQANWLWYLATASHHTMPDSRVILHPAYTITLYDAKYTSLAANTKLPRRKHRLIDISPADKAVFHAELDEAITAWIDDPRGEGSGVDWSSIAHAIIKRSGDSIAELHTLLANVNATSKVTDVVSTARLIAFALIMPYADHAAVFAPTITAASRSAVLADISLQCSLAFTGHIDAQLYRLTPQEERLKGAVEGVSRRICAFAAGTFDESLNLLESLAGEVDFACAQAQAVQALERWLGNVEELMEWLGWAIWKRCPEVCGWDEVCYIHMWPLNIDSNKGGPDPASLPPPVEDGQELKPRCAKRSEF</sequence>
<keyword evidence="2" id="KW-0732">Signal</keyword>
<evidence type="ECO:0000256" key="2">
    <source>
        <dbReference type="SAM" id="SignalP"/>
    </source>
</evidence>
<protein>
    <submittedName>
        <fullName evidence="3">Uncharacterized protein</fullName>
    </submittedName>
</protein>
<dbReference type="OrthoDB" id="10261782at2759"/>
<dbReference type="PANTHER" id="PTHR35204">
    <property type="entry name" value="YALI0A21131P"/>
    <property type="match status" value="1"/>
</dbReference>
<evidence type="ECO:0000256" key="1">
    <source>
        <dbReference type="SAM" id="MobiDB-lite"/>
    </source>
</evidence>
<reference evidence="3 4" key="1">
    <citation type="journal article" date="2016" name="Mol. Biol. Evol.">
        <title>Comparative Genomics of Early-Diverging Mushroom-Forming Fungi Provides Insights into the Origins of Lignocellulose Decay Capabilities.</title>
        <authorList>
            <person name="Nagy L.G."/>
            <person name="Riley R."/>
            <person name="Tritt A."/>
            <person name="Adam C."/>
            <person name="Daum C."/>
            <person name="Floudas D."/>
            <person name="Sun H."/>
            <person name="Yadav J.S."/>
            <person name="Pangilinan J."/>
            <person name="Larsson K.H."/>
            <person name="Matsuura K."/>
            <person name="Barry K."/>
            <person name="Labutti K."/>
            <person name="Kuo R."/>
            <person name="Ohm R.A."/>
            <person name="Bhattacharya S.S."/>
            <person name="Shirouzu T."/>
            <person name="Yoshinaga Y."/>
            <person name="Martin F.M."/>
            <person name="Grigoriev I.V."/>
            <person name="Hibbett D.S."/>
        </authorList>
    </citation>
    <scope>NUCLEOTIDE SEQUENCE [LARGE SCALE GENOMIC DNA]</scope>
    <source>
        <strain evidence="3 4">CBS 109695</strain>
    </source>
</reference>
<evidence type="ECO:0000313" key="4">
    <source>
        <dbReference type="Proteomes" id="UP000076532"/>
    </source>
</evidence>
<feature type="region of interest" description="Disordered" evidence="1">
    <location>
        <begin position="197"/>
        <end position="233"/>
    </location>
</feature>
<feature type="signal peptide" evidence="2">
    <location>
        <begin position="1"/>
        <end position="27"/>
    </location>
</feature>